<organism evidence="3 4">
    <name type="scientific">Gaetbulibacter aestuarii</name>
    <dbReference type="NCBI Taxonomy" id="1502358"/>
    <lineage>
        <taxon>Bacteria</taxon>
        <taxon>Pseudomonadati</taxon>
        <taxon>Bacteroidota</taxon>
        <taxon>Flavobacteriia</taxon>
        <taxon>Flavobacteriales</taxon>
        <taxon>Flavobacteriaceae</taxon>
        <taxon>Gaetbulibacter</taxon>
    </lineage>
</organism>
<feature type="signal peptide" evidence="2">
    <location>
        <begin position="1"/>
        <end position="19"/>
    </location>
</feature>
<reference evidence="3 4" key="1">
    <citation type="submission" date="2024-02" db="EMBL/GenBank/DDBJ databases">
        <title>A Gaetbulibacter species isolated from tidal flats and genomic insights of their niches.</title>
        <authorList>
            <person name="Ye Y."/>
        </authorList>
    </citation>
    <scope>NUCLEOTIDE SEQUENCE [LARGE SCALE GENOMIC DNA]</scope>
    <source>
        <strain evidence="3 4">KYW382</strain>
    </source>
</reference>
<dbReference type="NCBIfam" id="TIGR04183">
    <property type="entry name" value="Por_Secre_tail"/>
    <property type="match status" value="1"/>
</dbReference>
<keyword evidence="4" id="KW-1185">Reference proteome</keyword>
<name>A0ABW7N265_9FLAO</name>
<gene>
    <name evidence="3" type="ORF">V8G58_13480</name>
</gene>
<evidence type="ECO:0000313" key="3">
    <source>
        <dbReference type="EMBL" id="MFH6772949.1"/>
    </source>
</evidence>
<comment type="caution">
    <text evidence="3">The sequence shown here is derived from an EMBL/GenBank/DDBJ whole genome shotgun (WGS) entry which is preliminary data.</text>
</comment>
<dbReference type="EMBL" id="JBAWKB010000005">
    <property type="protein sequence ID" value="MFH6772949.1"/>
    <property type="molecule type" value="Genomic_DNA"/>
</dbReference>
<sequence length="427" mass="44887">MKKNYFSFVLMFCAGILFAQNNDFTNTGGDLLWSNTANWSLGAVPNTTNTGQVRLPLIVESVVDLDVTIKKIQTTFATSGDVPVSGTSTLTLDPGAANGFGITNVSNNDVKISFKGLIEINNAAGFTYMENANGAANVIEFADGSTLTLTTNLSTDQGSNNSGFYFNGSLAGNGNLRFGTNTSATFGSTSSNSSYTGQIVFLANSSAIVNTADNNIFYNGPKVQINGNSSMDLNGANVFESDIVVGGNNAFTFNANKNQSNMGSIVFQGGGTLDVVIGAGVTDLTFSDNSASDWGTGTVNITNYSEGVIRFGTDSNGLTSGQLAQIVADNGGTPLALDSSGYLVNQSSLSVDDFGSERSKPIAYPTLASDKLYFRTPQNDVQIISLNGSVLLSKKIKNQSEIAVDNLSPGLYLIVFDKLSVQKFVKK</sequence>
<evidence type="ECO:0000313" key="4">
    <source>
        <dbReference type="Proteomes" id="UP001610100"/>
    </source>
</evidence>
<feature type="chain" id="PRO_5045262704" evidence="2">
    <location>
        <begin position="20"/>
        <end position="427"/>
    </location>
</feature>
<dbReference type="InterPro" id="IPR026444">
    <property type="entry name" value="Secre_tail"/>
</dbReference>
<keyword evidence="1 2" id="KW-0732">Signal</keyword>
<proteinExistence type="predicted"/>
<protein>
    <submittedName>
        <fullName evidence="3">T9SS type A sorting domain-containing protein</fullName>
    </submittedName>
</protein>
<accession>A0ABW7N265</accession>
<evidence type="ECO:0000256" key="1">
    <source>
        <dbReference type="ARBA" id="ARBA00022729"/>
    </source>
</evidence>
<dbReference type="RefSeq" id="WP_344742007.1">
    <property type="nucleotide sequence ID" value="NZ_BAABAY010000007.1"/>
</dbReference>
<dbReference type="Proteomes" id="UP001610100">
    <property type="component" value="Unassembled WGS sequence"/>
</dbReference>
<evidence type="ECO:0000256" key="2">
    <source>
        <dbReference type="SAM" id="SignalP"/>
    </source>
</evidence>